<name>A0A8C3KCQ2_9CHAR</name>
<dbReference type="Gene3D" id="2.20.28.200">
    <property type="match status" value="1"/>
</dbReference>
<feature type="region of interest" description="Disordered" evidence="28">
    <location>
        <begin position="1"/>
        <end position="24"/>
    </location>
</feature>
<dbReference type="Ensembl" id="ENSCPGT00000023968.1">
    <property type="protein sequence ID" value="ENSCPGP00000021901.1"/>
    <property type="gene ID" value="ENSCPGG00000015247.1"/>
</dbReference>
<comment type="catalytic activity">
    <reaction evidence="22">
        <text>N(6)-glutaryl-L-lysyl-[protein] + NAD(+) + H2O = 2''-O-glutaryl-ADP-D-ribose + nicotinamide + L-lysyl-[protein]</text>
        <dbReference type="Rhea" id="RHEA:47664"/>
        <dbReference type="Rhea" id="RHEA-COMP:9752"/>
        <dbReference type="Rhea" id="RHEA-COMP:11875"/>
        <dbReference type="ChEBI" id="CHEBI:15377"/>
        <dbReference type="ChEBI" id="CHEBI:17154"/>
        <dbReference type="ChEBI" id="CHEBI:29969"/>
        <dbReference type="ChEBI" id="CHEBI:57540"/>
        <dbReference type="ChEBI" id="CHEBI:87828"/>
        <dbReference type="ChEBI" id="CHEBI:87829"/>
    </reaction>
    <physiologicalReaction direction="left-to-right" evidence="22">
        <dbReference type="Rhea" id="RHEA:47665"/>
    </physiologicalReaction>
</comment>
<dbReference type="InterPro" id="IPR046347">
    <property type="entry name" value="bZIP_sf"/>
</dbReference>
<comment type="subunit">
    <text evidence="23">Interacts with UBTF and the RNA polymerase I complex. Interacts with components of the B-WICH complex, such as MYBBP1A, SMARCA5/SNF2H and BAZ1B/WSTF. Interacts with ELK4, leading to stabilization at target promoters for H3K18Ac deacetylation. Interacts with histone H2A and/or histone H2B. Interacts with DNMT1. Interacts with SIRT1.</text>
</comment>
<feature type="domain" description="Deacetylase sirtuin-type" evidence="30">
    <location>
        <begin position="195"/>
        <end position="442"/>
    </location>
</feature>
<comment type="cofactor">
    <cofactor evidence="1">
        <name>Zn(2+)</name>
        <dbReference type="ChEBI" id="CHEBI:29105"/>
    </cofactor>
</comment>
<evidence type="ECO:0000256" key="22">
    <source>
        <dbReference type="ARBA" id="ARBA00052763"/>
    </source>
</evidence>
<evidence type="ECO:0000256" key="23">
    <source>
        <dbReference type="ARBA" id="ARBA00062653"/>
    </source>
</evidence>
<dbReference type="SUPFAM" id="SSF47454">
    <property type="entry name" value="A DNA-binding domain in eukaryotic transcription factors"/>
    <property type="match status" value="1"/>
</dbReference>
<reference evidence="31" key="1">
    <citation type="submission" date="2025-08" db="UniProtKB">
        <authorList>
            <consortium name="Ensembl"/>
        </authorList>
    </citation>
    <scope>IDENTIFICATION</scope>
</reference>
<evidence type="ECO:0000256" key="16">
    <source>
        <dbReference type="ARBA" id="ARBA00041832"/>
    </source>
</evidence>
<evidence type="ECO:0000256" key="8">
    <source>
        <dbReference type="ARBA" id="ARBA00022723"/>
    </source>
</evidence>
<dbReference type="SUPFAM" id="SSF57959">
    <property type="entry name" value="Leucine zipper domain"/>
    <property type="match status" value="1"/>
</dbReference>
<evidence type="ECO:0000256" key="2">
    <source>
        <dbReference type="ARBA" id="ARBA00004123"/>
    </source>
</evidence>
<dbReference type="EC" id="2.3.1.286" evidence="4"/>
<evidence type="ECO:0000313" key="32">
    <source>
        <dbReference type="Proteomes" id="UP000694419"/>
    </source>
</evidence>
<comment type="similarity">
    <text evidence="15">Belongs to the sirtuin family. Class IV subfamily.</text>
</comment>
<evidence type="ECO:0000256" key="20">
    <source>
        <dbReference type="ARBA" id="ARBA00051105"/>
    </source>
</evidence>
<dbReference type="Gene3D" id="3.40.50.1220">
    <property type="entry name" value="TPP-binding domain"/>
    <property type="match status" value="1"/>
</dbReference>
<dbReference type="CDD" id="cd01410">
    <property type="entry name" value="SIRT7"/>
    <property type="match status" value="1"/>
</dbReference>
<dbReference type="Gene3D" id="1.20.5.170">
    <property type="match status" value="1"/>
</dbReference>
<evidence type="ECO:0000256" key="26">
    <source>
        <dbReference type="PROSITE-ProRule" id="PRU00236"/>
    </source>
</evidence>
<evidence type="ECO:0000256" key="7">
    <source>
        <dbReference type="ARBA" id="ARBA00022679"/>
    </source>
</evidence>
<dbReference type="GO" id="GO:0003677">
    <property type="term" value="F:DNA binding"/>
    <property type="evidence" value="ECO:0007669"/>
    <property type="project" value="UniProtKB-KW"/>
</dbReference>
<dbReference type="InterPro" id="IPR004826">
    <property type="entry name" value="bZIP_Maf"/>
</dbReference>
<evidence type="ECO:0000256" key="11">
    <source>
        <dbReference type="ARBA" id="ARBA00023027"/>
    </source>
</evidence>
<dbReference type="InterPro" id="IPR026590">
    <property type="entry name" value="Ssirtuin_cat_dom"/>
</dbReference>
<evidence type="ECO:0000256" key="17">
    <source>
        <dbReference type="ARBA" id="ARBA00043038"/>
    </source>
</evidence>
<dbReference type="PANTHER" id="PTHR11085:SF1">
    <property type="entry name" value="NAD-DEPENDENT PROTEIN DEACETYLASE SIRTUIN-7"/>
    <property type="match status" value="1"/>
</dbReference>
<sequence>MTTPNKGNKALKVKREPGENGTSLTDEELVTMSVRELNQHLRGLSKEEIIQLKQRRRTLKNRGYAASCRVKRVTQKEELEKQKAELQQEVEKLASENASMKMELDALRSKYEALQNFARTVARSPVTPARGPLSSSMGPLVPGKVSRIWRKPPAERSPEECQALSESEDIVRDLERRRKRRERLRRRQEEVCDEPEELKRKVTELAAAVRNAKHLVIYTGAGISTAASIPDYRGPNGIWTLLQKGRSIRAPDLSEAEPTLTHMSIACLHKHNLVQHVVSQNCDGLHLRSGLPRAAISELHGNMYIEVCTSCTPNREYVRVFDVTERTALHRHHTGRMCHKCGAQLRDTIVHFGEKGTLRQPLNWEAATEAASKADVILCLGSSLKVLKKYPRLWCMSKPPTRRPKLYIVNLQWTPKDDLAALKLHGRCDDVMRLLMAELGLEIPRYDRARDPIFSLAEPLRPGEETTHSRKPVAPPPGAEPPREEEEEEEKKEKEEAPARPG</sequence>
<dbReference type="PROSITE" id="PS50305">
    <property type="entry name" value="SIRTUIN"/>
    <property type="match status" value="1"/>
</dbReference>
<evidence type="ECO:0000256" key="1">
    <source>
        <dbReference type="ARBA" id="ARBA00001947"/>
    </source>
</evidence>
<feature type="domain" description="BZIP" evidence="29">
    <location>
        <begin position="51"/>
        <end position="114"/>
    </location>
</feature>
<dbReference type="GO" id="GO:0040029">
    <property type="term" value="P:epigenetic regulation of gene expression"/>
    <property type="evidence" value="ECO:0007669"/>
    <property type="project" value="UniProtKB-ARBA"/>
</dbReference>
<proteinExistence type="inferred from homology"/>
<keyword evidence="14" id="KW-0539">Nucleus</keyword>
<feature type="binding site" evidence="26">
    <location>
        <position position="341"/>
    </location>
    <ligand>
        <name>Zn(2+)</name>
        <dbReference type="ChEBI" id="CHEBI:29105"/>
    </ligand>
</feature>
<feature type="binding site" evidence="26">
    <location>
        <position position="308"/>
    </location>
    <ligand>
        <name>Zn(2+)</name>
        <dbReference type="ChEBI" id="CHEBI:29105"/>
    </ligand>
</feature>
<evidence type="ECO:0000259" key="30">
    <source>
        <dbReference type="PROSITE" id="PS50305"/>
    </source>
</evidence>
<dbReference type="GO" id="GO:0000785">
    <property type="term" value="C:chromatin"/>
    <property type="evidence" value="ECO:0007669"/>
    <property type="project" value="TreeGrafter"/>
</dbReference>
<evidence type="ECO:0000256" key="13">
    <source>
        <dbReference type="ARBA" id="ARBA00023163"/>
    </source>
</evidence>
<dbReference type="InterPro" id="IPR050134">
    <property type="entry name" value="NAD-dep_sirtuin_deacylases"/>
</dbReference>
<dbReference type="SUPFAM" id="SSF52467">
    <property type="entry name" value="DHS-like NAD/FAD-binding domain"/>
    <property type="match status" value="1"/>
</dbReference>
<dbReference type="GO" id="GO:0010821">
    <property type="term" value="P:regulation of mitochondrion organization"/>
    <property type="evidence" value="ECO:0007669"/>
    <property type="project" value="UniProtKB-ARBA"/>
</dbReference>
<dbReference type="GO" id="GO:0003700">
    <property type="term" value="F:DNA-binding transcription factor activity"/>
    <property type="evidence" value="ECO:0007669"/>
    <property type="project" value="InterPro"/>
</dbReference>
<dbReference type="GO" id="GO:0005634">
    <property type="term" value="C:nucleus"/>
    <property type="evidence" value="ECO:0007669"/>
    <property type="project" value="UniProtKB-SubCell"/>
</dbReference>
<comment type="catalytic activity">
    <reaction evidence="21">
        <text>N(6)-propanoyl-L-lysyl-[protein] + NAD(+) + H2O = 3''-O-propanoyl-ADP-D-ribose + nicotinamide + L-lysyl-[protein]</text>
        <dbReference type="Rhea" id="RHEA:23500"/>
        <dbReference type="Rhea" id="RHEA-COMP:9752"/>
        <dbReference type="Rhea" id="RHEA-COMP:13758"/>
        <dbReference type="ChEBI" id="CHEBI:15377"/>
        <dbReference type="ChEBI" id="CHEBI:17154"/>
        <dbReference type="ChEBI" id="CHEBI:29969"/>
        <dbReference type="ChEBI" id="CHEBI:57540"/>
        <dbReference type="ChEBI" id="CHEBI:138019"/>
        <dbReference type="ChEBI" id="CHEBI:145015"/>
    </reaction>
    <physiologicalReaction direction="left-to-right" evidence="21">
        <dbReference type="Rhea" id="RHEA:23501"/>
    </physiologicalReaction>
</comment>
<comment type="similarity">
    <text evidence="3">Belongs to the bZIP family. Maf subfamily.</text>
</comment>
<evidence type="ECO:0000256" key="21">
    <source>
        <dbReference type="ARBA" id="ARBA00051399"/>
    </source>
</evidence>
<evidence type="ECO:0000256" key="10">
    <source>
        <dbReference type="ARBA" id="ARBA00023015"/>
    </source>
</evidence>
<dbReference type="CDD" id="cd14717">
    <property type="entry name" value="bZIP_Maf_small"/>
    <property type="match status" value="1"/>
</dbReference>
<evidence type="ECO:0000256" key="25">
    <source>
        <dbReference type="ARBA" id="ARBA00075188"/>
    </source>
</evidence>
<dbReference type="GO" id="GO:0140861">
    <property type="term" value="P:DNA repair-dependent chromatin remodeling"/>
    <property type="evidence" value="ECO:0007669"/>
    <property type="project" value="UniProtKB-ARBA"/>
</dbReference>
<feature type="region of interest" description="Disordered" evidence="28">
    <location>
        <begin position="457"/>
        <end position="502"/>
    </location>
</feature>
<organism evidence="31 32">
    <name type="scientific">Calidris pygmaea</name>
    <name type="common">Spoon-billed sandpiper</name>
    <dbReference type="NCBI Taxonomy" id="425635"/>
    <lineage>
        <taxon>Eukaryota</taxon>
        <taxon>Metazoa</taxon>
        <taxon>Chordata</taxon>
        <taxon>Craniata</taxon>
        <taxon>Vertebrata</taxon>
        <taxon>Euteleostomi</taxon>
        <taxon>Archelosauria</taxon>
        <taxon>Archosauria</taxon>
        <taxon>Dinosauria</taxon>
        <taxon>Saurischia</taxon>
        <taxon>Theropoda</taxon>
        <taxon>Coelurosauria</taxon>
        <taxon>Aves</taxon>
        <taxon>Neognathae</taxon>
        <taxon>Neoaves</taxon>
        <taxon>Charadriiformes</taxon>
        <taxon>Scolopacidae</taxon>
        <taxon>Calidris</taxon>
    </lineage>
</organism>
<evidence type="ECO:0000313" key="31">
    <source>
        <dbReference type="Ensembl" id="ENSCPGP00000021901.1"/>
    </source>
</evidence>
<dbReference type="InterPro" id="IPR008917">
    <property type="entry name" value="TF_DNA-bd_sf"/>
</dbReference>
<dbReference type="PANTHER" id="PTHR11085">
    <property type="entry name" value="NAD-DEPENDENT PROTEIN DEACYLASE SIRTUIN-5, MITOCHONDRIAL-RELATED"/>
    <property type="match status" value="1"/>
</dbReference>
<feature type="coiled-coil region" evidence="27">
    <location>
        <begin position="69"/>
        <end position="110"/>
    </location>
</feature>
<keyword evidence="12" id="KW-0238">DNA-binding</keyword>
<dbReference type="SMART" id="SM00338">
    <property type="entry name" value="BRLZ"/>
    <property type="match status" value="1"/>
</dbReference>
<dbReference type="FunFam" id="3.40.50.1220:FF:000038">
    <property type="entry name" value="NAD-dependent protein deacetylase sirtuin-6 isoform X2"/>
    <property type="match status" value="1"/>
</dbReference>
<feature type="binding site" evidence="26">
    <location>
        <position position="338"/>
    </location>
    <ligand>
        <name>Zn(2+)</name>
        <dbReference type="ChEBI" id="CHEBI:29105"/>
    </ligand>
</feature>
<keyword evidence="5" id="KW-0678">Repressor</keyword>
<comment type="catalytic activity">
    <reaction evidence="19">
        <text>N(6)-decanoyl-L-lysyl-[protein] + NAD(+) + H2O = 2''-O-decanoyl-ADP-D-ribose + nicotinamide + L-lysyl-[protein]</text>
        <dbReference type="Rhea" id="RHEA:70631"/>
        <dbReference type="Rhea" id="RHEA-COMP:9752"/>
        <dbReference type="Rhea" id="RHEA-COMP:17932"/>
        <dbReference type="ChEBI" id="CHEBI:15377"/>
        <dbReference type="ChEBI" id="CHEBI:17154"/>
        <dbReference type="ChEBI" id="CHEBI:29969"/>
        <dbReference type="ChEBI" id="CHEBI:57540"/>
        <dbReference type="ChEBI" id="CHEBI:143222"/>
        <dbReference type="ChEBI" id="CHEBI:189688"/>
    </reaction>
    <physiologicalReaction direction="left-to-right" evidence="19">
        <dbReference type="Rhea" id="RHEA:70632"/>
    </physiologicalReaction>
</comment>
<evidence type="ECO:0000256" key="12">
    <source>
        <dbReference type="ARBA" id="ARBA00023125"/>
    </source>
</evidence>
<dbReference type="Pfam" id="PF02146">
    <property type="entry name" value="SIR2"/>
    <property type="match status" value="1"/>
</dbReference>
<dbReference type="FunFam" id="2.20.28.200:FF:000002">
    <property type="entry name" value="NAD-dependent deacetylase sirtuin-7"/>
    <property type="match status" value="1"/>
</dbReference>
<comment type="catalytic activity">
    <reaction evidence="20">
        <text>N(6)-succinyl-L-lysyl-[protein] + NAD(+) + H2O = 2''-O-succinyl-ADP-D-ribose + nicotinamide + L-lysyl-[protein]</text>
        <dbReference type="Rhea" id="RHEA:47668"/>
        <dbReference type="Rhea" id="RHEA-COMP:9752"/>
        <dbReference type="Rhea" id="RHEA-COMP:11877"/>
        <dbReference type="ChEBI" id="CHEBI:15377"/>
        <dbReference type="ChEBI" id="CHEBI:17154"/>
        <dbReference type="ChEBI" id="CHEBI:29969"/>
        <dbReference type="ChEBI" id="CHEBI:57540"/>
        <dbReference type="ChEBI" id="CHEBI:87830"/>
        <dbReference type="ChEBI" id="CHEBI:87832"/>
    </reaction>
    <physiologicalReaction direction="left-to-right" evidence="20">
        <dbReference type="Rhea" id="RHEA:47669"/>
    </physiologicalReaction>
</comment>
<dbReference type="InterPro" id="IPR003000">
    <property type="entry name" value="Sirtuin"/>
</dbReference>
<keyword evidence="9 26" id="KW-0862">Zinc</keyword>
<accession>A0A8C3KCQ2</accession>
<keyword evidence="27" id="KW-0175">Coiled coil</keyword>
<evidence type="ECO:0000256" key="5">
    <source>
        <dbReference type="ARBA" id="ARBA00022491"/>
    </source>
</evidence>
<keyword evidence="8 26" id="KW-0479">Metal-binding</keyword>
<dbReference type="GO" id="GO:0070403">
    <property type="term" value="F:NAD+ binding"/>
    <property type="evidence" value="ECO:0007669"/>
    <property type="project" value="InterPro"/>
</dbReference>
<dbReference type="FunFam" id="1.20.5.170:FF:000011">
    <property type="entry name" value="Transcription factor MafG, putative"/>
    <property type="match status" value="1"/>
</dbReference>
<feature type="compositionally biased region" description="Basic and acidic residues" evidence="28">
    <location>
        <begin position="491"/>
        <end position="502"/>
    </location>
</feature>
<keyword evidence="6" id="KW-0597">Phosphoprotein</keyword>
<reference evidence="31" key="2">
    <citation type="submission" date="2025-09" db="UniProtKB">
        <authorList>
            <consortium name="Ensembl"/>
        </authorList>
    </citation>
    <scope>IDENTIFICATION</scope>
</reference>
<keyword evidence="7" id="KW-0808">Transferase</keyword>
<dbReference type="GO" id="GO:0097372">
    <property type="term" value="F:histone H3K18 deacetylase activity, NAD-dependent"/>
    <property type="evidence" value="ECO:0007669"/>
    <property type="project" value="TreeGrafter"/>
</dbReference>
<evidence type="ECO:0000256" key="24">
    <source>
        <dbReference type="ARBA" id="ARBA00074008"/>
    </source>
</evidence>
<keyword evidence="10" id="KW-0805">Transcription regulation</keyword>
<dbReference type="Proteomes" id="UP000694419">
    <property type="component" value="Unplaced"/>
</dbReference>
<evidence type="ECO:0000256" key="6">
    <source>
        <dbReference type="ARBA" id="ARBA00022553"/>
    </source>
</evidence>
<keyword evidence="32" id="KW-1185">Reference proteome</keyword>
<dbReference type="GO" id="GO:0046872">
    <property type="term" value="F:metal ion binding"/>
    <property type="evidence" value="ECO:0007669"/>
    <property type="project" value="UniProtKB-KW"/>
</dbReference>
<comment type="catalytic activity">
    <reaction evidence="18">
        <text>N(6)-acetyl-L-lysyl-[protein] + NAD(+) + H2O = 2''-O-acetyl-ADP-D-ribose + nicotinamide + L-lysyl-[protein]</text>
        <dbReference type="Rhea" id="RHEA:43636"/>
        <dbReference type="Rhea" id="RHEA-COMP:9752"/>
        <dbReference type="Rhea" id="RHEA-COMP:10731"/>
        <dbReference type="ChEBI" id="CHEBI:15377"/>
        <dbReference type="ChEBI" id="CHEBI:17154"/>
        <dbReference type="ChEBI" id="CHEBI:29969"/>
        <dbReference type="ChEBI" id="CHEBI:57540"/>
        <dbReference type="ChEBI" id="CHEBI:61930"/>
        <dbReference type="ChEBI" id="CHEBI:83767"/>
        <dbReference type="EC" id="2.3.1.286"/>
    </reaction>
    <physiologicalReaction direction="left-to-right" evidence="18">
        <dbReference type="Rhea" id="RHEA:43637"/>
    </physiologicalReaction>
</comment>
<feature type="coiled-coil region" evidence="27">
    <location>
        <begin position="164"/>
        <end position="194"/>
    </location>
</feature>
<protein>
    <recommendedName>
        <fullName evidence="24">NAD-dependent protein deacetylase sirtuin-7</fullName>
        <ecNumber evidence="4">2.3.1.286</ecNumber>
    </recommendedName>
    <alternativeName>
        <fullName evidence="25">NAD-dependent protein deacylase sirtuin-7</fullName>
    </alternativeName>
    <alternativeName>
        <fullName evidence="17">Regulatory protein SIR2 homolog 7</fullName>
    </alternativeName>
    <alternativeName>
        <fullName evidence="16">SIR2-like protein 7</fullName>
    </alternativeName>
</protein>
<comment type="subcellular location">
    <subcellularLocation>
        <location evidence="2">Nucleus</location>
    </subcellularLocation>
</comment>
<evidence type="ECO:0000256" key="9">
    <source>
        <dbReference type="ARBA" id="ARBA00022833"/>
    </source>
</evidence>
<dbReference type="Pfam" id="PF03131">
    <property type="entry name" value="bZIP_Maf"/>
    <property type="match status" value="1"/>
</dbReference>
<keyword evidence="11" id="KW-0520">NAD</keyword>
<evidence type="ECO:0000256" key="14">
    <source>
        <dbReference type="ARBA" id="ARBA00023242"/>
    </source>
</evidence>
<evidence type="ECO:0000259" key="29">
    <source>
        <dbReference type="PROSITE" id="PS50217"/>
    </source>
</evidence>
<dbReference type="InterPro" id="IPR004827">
    <property type="entry name" value="bZIP"/>
</dbReference>
<evidence type="ECO:0000256" key="18">
    <source>
        <dbReference type="ARBA" id="ARBA00050163"/>
    </source>
</evidence>
<dbReference type="InterPro" id="IPR029035">
    <property type="entry name" value="DHS-like_NAD/FAD-binding_dom"/>
</dbReference>
<keyword evidence="13" id="KW-0804">Transcription</keyword>
<feature type="binding site" evidence="26">
    <location>
        <position position="311"/>
    </location>
    <ligand>
        <name>Zn(2+)</name>
        <dbReference type="ChEBI" id="CHEBI:29105"/>
    </ligand>
</feature>
<feature type="active site" description="Proton acceptor" evidence="26">
    <location>
        <position position="300"/>
    </location>
</feature>
<evidence type="ECO:0000256" key="15">
    <source>
        <dbReference type="ARBA" id="ARBA00038170"/>
    </source>
</evidence>
<evidence type="ECO:0000256" key="19">
    <source>
        <dbReference type="ARBA" id="ARBA00050237"/>
    </source>
</evidence>
<evidence type="ECO:0000256" key="3">
    <source>
        <dbReference type="ARBA" id="ARBA00008500"/>
    </source>
</evidence>
<evidence type="ECO:0000256" key="28">
    <source>
        <dbReference type="SAM" id="MobiDB-lite"/>
    </source>
</evidence>
<dbReference type="PROSITE" id="PS50217">
    <property type="entry name" value="BZIP"/>
    <property type="match status" value="1"/>
</dbReference>
<evidence type="ECO:0000256" key="27">
    <source>
        <dbReference type="SAM" id="Coils"/>
    </source>
</evidence>
<dbReference type="GO" id="GO:0035861">
    <property type="term" value="C:site of double-strand break"/>
    <property type="evidence" value="ECO:0007669"/>
    <property type="project" value="UniProtKB-ARBA"/>
</dbReference>
<dbReference type="AlphaFoldDB" id="A0A8C3KCQ2"/>
<evidence type="ECO:0000256" key="4">
    <source>
        <dbReference type="ARBA" id="ARBA00012928"/>
    </source>
</evidence>